<evidence type="ECO:0000256" key="2">
    <source>
        <dbReference type="ARBA" id="ARBA00004448"/>
    </source>
</evidence>
<sequence>MTNIRKSHPLIKIVNESFIDLPAPSNISAWWNFGSLLGVCLILQILTGLFLAMHYTSDTSTAFSSVTHVCRDVNYGWIIRYMHANGASMFFICLFMHVGRGMYYGSYTFMETWNIGILLLFTVMATAFMGYVLPWGQMSFWGATVITNLLSAIPYIGTNLVEWIWGGFSVDKATLTRFFAFHFILPFIISALAAVHLLFLHETGSNNPSGIPSDSDKIPFHPYYTIKDILGLLIMLMMLMMLVLFSPDLLGDPDNYTPANPLNTPPHIKPEWYFLFAYAILRSIPNKLGGVLALVLSIMILAIVPLLHTSNQRGMMFRPLSQCLFWLLVADLLTLTWIGGQPVEHPFIAIGQLASILYFSIILILMPVFGTIENQLLKW</sequence>
<feature type="transmembrane region" description="Helical" evidence="20">
    <location>
        <begin position="319"/>
        <end position="340"/>
    </location>
</feature>
<dbReference type="InterPro" id="IPR048260">
    <property type="entry name" value="Cytochrome_b_C_euk/bac"/>
</dbReference>
<evidence type="ECO:0000256" key="6">
    <source>
        <dbReference type="ARBA" id="ARBA00022617"/>
    </source>
</evidence>
<dbReference type="Gene3D" id="1.20.810.10">
    <property type="entry name" value="Cytochrome Bc1 Complex, Chain C"/>
    <property type="match status" value="1"/>
</dbReference>
<evidence type="ECO:0000256" key="11">
    <source>
        <dbReference type="ARBA" id="ARBA00022982"/>
    </source>
</evidence>
<comment type="subcellular location">
    <subcellularLocation>
        <location evidence="2">Mitochondrion inner membrane</location>
        <topology evidence="2">Multi-pass membrane protein</topology>
    </subcellularLocation>
</comment>
<protein>
    <recommendedName>
        <fullName evidence="4 20">Cytochrome b</fullName>
    </recommendedName>
</protein>
<feature type="binding site" description="axial binding residue" evidence="19">
    <location>
        <position position="97"/>
    </location>
    <ligand>
        <name>heme b</name>
        <dbReference type="ChEBI" id="CHEBI:60344"/>
        <label>b566</label>
    </ligand>
    <ligandPart>
        <name>Fe</name>
        <dbReference type="ChEBI" id="CHEBI:18248"/>
    </ligandPart>
</feature>
<feature type="binding site" description="axial binding residue" evidence="19">
    <location>
        <position position="182"/>
    </location>
    <ligand>
        <name>heme b</name>
        <dbReference type="ChEBI" id="CHEBI:60344"/>
        <label>b562</label>
    </ligand>
    <ligandPart>
        <name>Fe</name>
        <dbReference type="ChEBI" id="CHEBI:18248"/>
    </ligandPart>
</feature>
<evidence type="ECO:0000256" key="19">
    <source>
        <dbReference type="PIRSR" id="PIRSR038885-2"/>
    </source>
</evidence>
<keyword evidence="7 20" id="KW-0679">Respiratory chain</keyword>
<comment type="function">
    <text evidence="1 20">Component of the ubiquinol-cytochrome c reductase complex (complex III or cytochrome b-c1 complex) that is part of the mitochondrial respiratory chain. The b-c1 complex mediates electron transfer from ubiquinol to cytochrome c. Contributes to the generation of a proton gradient across the mitochondrial membrane that is then used for ATP synthesis.</text>
</comment>
<comment type="cofactor">
    <cofactor evidence="19">
        <name>heme</name>
        <dbReference type="ChEBI" id="CHEBI:30413"/>
    </cofactor>
    <text evidence="19">Binds 2 heme groups non-covalently.</text>
</comment>
<evidence type="ECO:0000256" key="18">
    <source>
        <dbReference type="PIRSR" id="PIRSR038885-1"/>
    </source>
</evidence>
<feature type="binding site" evidence="18">
    <location>
        <position position="201"/>
    </location>
    <ligand>
        <name>a ubiquinone</name>
        <dbReference type="ChEBI" id="CHEBI:16389"/>
    </ligand>
</feature>
<keyword evidence="13 19" id="KW-0408">Iron</keyword>
<evidence type="ECO:0000256" key="5">
    <source>
        <dbReference type="ARBA" id="ARBA00022448"/>
    </source>
</evidence>
<dbReference type="GO" id="GO:0006122">
    <property type="term" value="P:mitochondrial electron transport, ubiquinol to cytochrome c"/>
    <property type="evidence" value="ECO:0007669"/>
    <property type="project" value="TreeGrafter"/>
</dbReference>
<dbReference type="PROSITE" id="PS51002">
    <property type="entry name" value="CYTB_NTER"/>
    <property type="match status" value="1"/>
</dbReference>
<feature type="binding site" description="axial binding residue" evidence="19">
    <location>
        <position position="83"/>
    </location>
    <ligand>
        <name>heme b</name>
        <dbReference type="ChEBI" id="CHEBI:60344"/>
        <label>b562</label>
    </ligand>
    <ligandPart>
        <name>Fe</name>
        <dbReference type="ChEBI" id="CHEBI:18248"/>
    </ligandPart>
</feature>
<evidence type="ECO:0000256" key="7">
    <source>
        <dbReference type="ARBA" id="ARBA00022660"/>
    </source>
</evidence>
<feature type="binding site" description="axial binding residue" evidence="19">
    <location>
        <position position="196"/>
    </location>
    <ligand>
        <name>heme b</name>
        <dbReference type="ChEBI" id="CHEBI:60344"/>
        <label>b566</label>
    </ligand>
    <ligandPart>
        <name>Fe</name>
        <dbReference type="ChEBI" id="CHEBI:18248"/>
    </ligandPart>
</feature>
<dbReference type="EMBL" id="DQ519064">
    <property type="protein sequence ID" value="ABF71849.1"/>
    <property type="molecule type" value="Genomic_DNA"/>
</dbReference>
<evidence type="ECO:0000256" key="15">
    <source>
        <dbReference type="ARBA" id="ARBA00023128"/>
    </source>
</evidence>
<feature type="transmembrane region" description="Helical" evidence="20">
    <location>
        <begin position="288"/>
        <end position="307"/>
    </location>
</feature>
<dbReference type="AlphaFoldDB" id="A2T1Y3"/>
<keyword evidence="14" id="KW-0830">Ubiquinone</keyword>
<proteinExistence type="inferred from homology"/>
<comment type="cofactor">
    <cofactor evidence="20">
        <name>heme b</name>
        <dbReference type="ChEBI" id="CHEBI:60344"/>
    </cofactor>
    <text evidence="20">Binds 2 heme groups non-covalently.</text>
</comment>
<keyword evidence="12 20" id="KW-1133">Transmembrane helix</keyword>
<dbReference type="GO" id="GO:0008121">
    <property type="term" value="F:quinol-cytochrome-c reductase activity"/>
    <property type="evidence" value="ECO:0007669"/>
    <property type="project" value="InterPro"/>
</dbReference>
<dbReference type="InterPro" id="IPR027387">
    <property type="entry name" value="Cytb/b6-like_sf"/>
</dbReference>
<evidence type="ECO:0000256" key="14">
    <source>
        <dbReference type="ARBA" id="ARBA00023075"/>
    </source>
</evidence>
<dbReference type="CDD" id="cd00284">
    <property type="entry name" value="Cytochrome_b_N"/>
    <property type="match status" value="1"/>
</dbReference>
<organism evidence="23">
    <name type="scientific">Herpestes javanicus</name>
    <name type="common">Small Indian mongoose</name>
    <name type="synonym">Urva javanica</name>
    <dbReference type="NCBI Taxonomy" id="140016"/>
    <lineage>
        <taxon>Eukaryota</taxon>
        <taxon>Metazoa</taxon>
        <taxon>Chordata</taxon>
        <taxon>Craniata</taxon>
        <taxon>Vertebrata</taxon>
        <taxon>Euteleostomi</taxon>
        <taxon>Mammalia</taxon>
        <taxon>Eutheria</taxon>
        <taxon>Laurasiatheria</taxon>
        <taxon>Carnivora</taxon>
        <taxon>Feliformia</taxon>
        <taxon>Herpestidae</taxon>
        <taxon>Urva</taxon>
    </lineage>
</organism>
<dbReference type="SUPFAM" id="SSF81342">
    <property type="entry name" value="Transmembrane di-heme cytochromes"/>
    <property type="match status" value="1"/>
</dbReference>
<dbReference type="Pfam" id="PF00033">
    <property type="entry name" value="Cytochrome_B"/>
    <property type="match status" value="1"/>
</dbReference>
<keyword evidence="16 20" id="KW-0472">Membrane</keyword>
<dbReference type="InterPro" id="IPR005798">
    <property type="entry name" value="Cyt_b/b6_C"/>
</dbReference>
<feature type="transmembrane region" description="Helical" evidence="20">
    <location>
        <begin position="87"/>
        <end position="107"/>
    </location>
</feature>
<keyword evidence="5 20" id="KW-0813">Transport</keyword>
<name>A2T1Y3_HERJA</name>
<keyword evidence="10" id="KW-0999">Mitochondrion inner membrane</keyword>
<dbReference type="PIRSF" id="PIRSF038885">
    <property type="entry name" value="COB"/>
    <property type="match status" value="1"/>
</dbReference>
<evidence type="ECO:0000256" key="16">
    <source>
        <dbReference type="ARBA" id="ARBA00023136"/>
    </source>
</evidence>
<evidence type="ECO:0000256" key="20">
    <source>
        <dbReference type="RuleBase" id="RU362117"/>
    </source>
</evidence>
<feature type="transmembrane region" description="Helical" evidence="20">
    <location>
        <begin position="30"/>
        <end position="52"/>
    </location>
</feature>
<geneLocation type="mitochondrion" evidence="23"/>
<comment type="similarity">
    <text evidence="17 20">Belongs to the cytochrome b family.</text>
</comment>
<dbReference type="InterPro" id="IPR016174">
    <property type="entry name" value="Di-haem_cyt_TM"/>
</dbReference>
<keyword evidence="6 19" id="KW-0349">Heme</keyword>
<evidence type="ECO:0000256" key="1">
    <source>
        <dbReference type="ARBA" id="ARBA00002566"/>
    </source>
</evidence>
<evidence type="ECO:0000256" key="4">
    <source>
        <dbReference type="ARBA" id="ARBA00013531"/>
    </source>
</evidence>
<feature type="transmembrane region" description="Helical" evidence="20">
    <location>
        <begin position="113"/>
        <end position="133"/>
    </location>
</feature>
<reference evidence="23" key="1">
    <citation type="journal article" date="2007" name="Zool. Scr.">
        <title>Systematic status and biogeography of the Javan and small Indian mongooses (Herpestidae, Carnivora).</title>
        <authorList>
            <person name="Veron G."/>
            <person name="Patou M.L."/>
            <person name="Pothet G."/>
            <person name="Simberloff D."/>
            <person name="Jennings A.P."/>
        </authorList>
    </citation>
    <scope>NUCLEOTIDE SEQUENCE</scope>
    <source>
        <strain evidence="23">HjaC287</strain>
    </source>
</reference>
<dbReference type="PANTHER" id="PTHR19271:SF16">
    <property type="entry name" value="CYTOCHROME B"/>
    <property type="match status" value="1"/>
</dbReference>
<evidence type="ECO:0000256" key="13">
    <source>
        <dbReference type="ARBA" id="ARBA00023004"/>
    </source>
</evidence>
<dbReference type="InterPro" id="IPR036150">
    <property type="entry name" value="Cyt_b/b6_C_sf"/>
</dbReference>
<dbReference type="PROSITE" id="PS51003">
    <property type="entry name" value="CYTB_CTER"/>
    <property type="match status" value="1"/>
</dbReference>
<accession>A2T1Y3</accession>
<feature type="transmembrane region" description="Helical" evidence="20">
    <location>
        <begin position="178"/>
        <end position="200"/>
    </location>
</feature>
<dbReference type="CDD" id="cd00290">
    <property type="entry name" value="cytochrome_b_C"/>
    <property type="match status" value="1"/>
</dbReference>
<evidence type="ECO:0000259" key="22">
    <source>
        <dbReference type="PROSITE" id="PS51003"/>
    </source>
</evidence>
<evidence type="ECO:0000256" key="3">
    <source>
        <dbReference type="ARBA" id="ARBA00011088"/>
    </source>
</evidence>
<evidence type="ECO:0000259" key="21">
    <source>
        <dbReference type="PROSITE" id="PS51002"/>
    </source>
</evidence>
<dbReference type="GO" id="GO:0045275">
    <property type="term" value="C:respiratory chain complex III"/>
    <property type="evidence" value="ECO:0007669"/>
    <property type="project" value="InterPro"/>
</dbReference>
<dbReference type="InterPro" id="IPR048259">
    <property type="entry name" value="Cytochrome_b_N_euk/bac"/>
</dbReference>
<dbReference type="SUPFAM" id="SSF81648">
    <property type="entry name" value="a domain/subunit of cytochrome bc1 complex (Ubiquinol-cytochrome c reductase)"/>
    <property type="match status" value="1"/>
</dbReference>
<evidence type="ECO:0000313" key="23">
    <source>
        <dbReference type="EMBL" id="ABF71849.1"/>
    </source>
</evidence>
<feature type="domain" description="Cytochrome b/b6 N-terminal region profile" evidence="21">
    <location>
        <begin position="1"/>
        <end position="209"/>
    </location>
</feature>
<keyword evidence="11 20" id="KW-0249">Electron transport</keyword>
<keyword evidence="8 20" id="KW-0812">Transmembrane</keyword>
<feature type="domain" description="Cytochrome b/b6 C-terminal region profile" evidence="22">
    <location>
        <begin position="210"/>
        <end position="379"/>
    </location>
</feature>
<feature type="transmembrane region" description="Helical" evidence="20">
    <location>
        <begin position="229"/>
        <end position="246"/>
    </location>
</feature>
<evidence type="ECO:0000256" key="12">
    <source>
        <dbReference type="ARBA" id="ARBA00022989"/>
    </source>
</evidence>
<keyword evidence="15 20" id="KW-0496">Mitochondrion</keyword>
<feature type="transmembrane region" description="Helical" evidence="20">
    <location>
        <begin position="140"/>
        <end position="158"/>
    </location>
</feature>
<dbReference type="Pfam" id="PF00032">
    <property type="entry name" value="Cytochrom_B_C"/>
    <property type="match status" value="1"/>
</dbReference>
<dbReference type="GO" id="GO:0016491">
    <property type="term" value="F:oxidoreductase activity"/>
    <property type="evidence" value="ECO:0007669"/>
    <property type="project" value="UniProtKB-UniRule"/>
</dbReference>
<comment type="subunit">
    <text evidence="3">The cytochrome bc1 complex contains 11 subunits: 3 respiratory subunits (MT-CYB, CYC1 and UQCRFS1), 2 core proteins (UQCRC1 and UQCRC2) and 6 low-molecular weight proteins (UQCRH/QCR6, UQCRB/QCR7, UQCRQ/QCR8, UQCR10/QCR9, UQCR11/QCR10 and a cleavage product of UQCRFS1). This cytochrome bc1 complex then forms a dimer.</text>
</comment>
<evidence type="ECO:0000256" key="17">
    <source>
        <dbReference type="ARBA" id="ARBA00061233"/>
    </source>
</evidence>
<evidence type="ECO:0000256" key="8">
    <source>
        <dbReference type="ARBA" id="ARBA00022692"/>
    </source>
</evidence>
<keyword evidence="9 19" id="KW-0479">Metal-binding</keyword>
<evidence type="ECO:0000256" key="9">
    <source>
        <dbReference type="ARBA" id="ARBA00022723"/>
    </source>
</evidence>
<dbReference type="InterPro" id="IPR030689">
    <property type="entry name" value="Cytochrome_b"/>
</dbReference>
<dbReference type="FunFam" id="1.20.810.10:FF:000002">
    <property type="entry name" value="Cytochrome b"/>
    <property type="match status" value="1"/>
</dbReference>
<dbReference type="GO" id="GO:0046872">
    <property type="term" value="F:metal ion binding"/>
    <property type="evidence" value="ECO:0007669"/>
    <property type="project" value="UniProtKB-UniRule"/>
</dbReference>
<dbReference type="GO" id="GO:0005743">
    <property type="term" value="C:mitochondrial inner membrane"/>
    <property type="evidence" value="ECO:0007669"/>
    <property type="project" value="UniProtKB-SubCell"/>
</dbReference>
<feature type="transmembrane region" description="Helical" evidence="20">
    <location>
        <begin position="346"/>
        <end position="369"/>
    </location>
</feature>
<dbReference type="InterPro" id="IPR005797">
    <property type="entry name" value="Cyt_b/b6_N"/>
</dbReference>
<dbReference type="PANTHER" id="PTHR19271">
    <property type="entry name" value="CYTOCHROME B"/>
    <property type="match status" value="1"/>
</dbReference>
<gene>
    <name evidence="23" type="primary">Cytb</name>
</gene>
<evidence type="ECO:0000256" key="10">
    <source>
        <dbReference type="ARBA" id="ARBA00022792"/>
    </source>
</evidence>